<keyword evidence="4" id="KW-0479">Metal-binding</keyword>
<organism evidence="20 21">
    <name type="scientific">Ferrovibrio xuzhouensis</name>
    <dbReference type="NCBI Taxonomy" id="1576914"/>
    <lineage>
        <taxon>Bacteria</taxon>
        <taxon>Pseudomonadati</taxon>
        <taxon>Pseudomonadota</taxon>
        <taxon>Alphaproteobacteria</taxon>
        <taxon>Rhodospirillales</taxon>
        <taxon>Rhodospirillaceae</taxon>
        <taxon>Ferrovibrio</taxon>
    </lineage>
</organism>
<dbReference type="InterPro" id="IPR027417">
    <property type="entry name" value="P-loop_NTPase"/>
</dbReference>
<gene>
    <name evidence="20" type="primary">recQ</name>
    <name evidence="20" type="ORF">ACFOOQ_18110</name>
</gene>
<dbReference type="SUPFAM" id="SSF52540">
    <property type="entry name" value="P-loop containing nucleoside triphosphate hydrolases"/>
    <property type="match status" value="2"/>
</dbReference>
<evidence type="ECO:0000256" key="2">
    <source>
        <dbReference type="ARBA" id="ARBA00001947"/>
    </source>
</evidence>
<dbReference type="Pfam" id="PF09382">
    <property type="entry name" value="RQC"/>
    <property type="match status" value="1"/>
</dbReference>
<keyword evidence="21" id="KW-1185">Reference proteome</keyword>
<dbReference type="Pfam" id="PF00570">
    <property type="entry name" value="HRDC"/>
    <property type="match status" value="1"/>
</dbReference>
<evidence type="ECO:0000256" key="11">
    <source>
        <dbReference type="ARBA" id="ARBA00023125"/>
    </source>
</evidence>
<keyword evidence="11" id="KW-0238">DNA-binding</keyword>
<evidence type="ECO:0000256" key="5">
    <source>
        <dbReference type="ARBA" id="ARBA00022741"/>
    </source>
</evidence>
<keyword evidence="9" id="KW-0862">Zinc</keyword>
<dbReference type="InterPro" id="IPR018982">
    <property type="entry name" value="RQC_domain"/>
</dbReference>
<dbReference type="Gene3D" id="1.10.10.10">
    <property type="entry name" value="Winged helix-like DNA-binding domain superfamily/Winged helix DNA-binding domain"/>
    <property type="match status" value="1"/>
</dbReference>
<dbReference type="Pfam" id="PF16124">
    <property type="entry name" value="RecQ_Zn_bind"/>
    <property type="match status" value="1"/>
</dbReference>
<dbReference type="InterPro" id="IPR004589">
    <property type="entry name" value="DNA_helicase_ATP-dep_RecQ"/>
</dbReference>
<proteinExistence type="inferred from homology"/>
<evidence type="ECO:0000256" key="3">
    <source>
        <dbReference type="ARBA" id="ARBA00005446"/>
    </source>
</evidence>
<dbReference type="PROSITE" id="PS51194">
    <property type="entry name" value="HELICASE_CTER"/>
    <property type="match status" value="1"/>
</dbReference>
<dbReference type="Gene3D" id="3.40.50.300">
    <property type="entry name" value="P-loop containing nucleotide triphosphate hydrolases"/>
    <property type="match status" value="2"/>
</dbReference>
<reference evidence="21" key="1">
    <citation type="journal article" date="2019" name="Int. J. Syst. Evol. Microbiol.">
        <title>The Global Catalogue of Microorganisms (GCM) 10K type strain sequencing project: providing services to taxonomists for standard genome sequencing and annotation.</title>
        <authorList>
            <consortium name="The Broad Institute Genomics Platform"/>
            <consortium name="The Broad Institute Genome Sequencing Center for Infectious Disease"/>
            <person name="Wu L."/>
            <person name="Ma J."/>
        </authorList>
    </citation>
    <scope>NUCLEOTIDE SEQUENCE [LARGE SCALE GENOMIC DNA]</scope>
    <source>
        <strain evidence="21">KCTC 42182</strain>
    </source>
</reference>
<dbReference type="InterPro" id="IPR044876">
    <property type="entry name" value="HRDC_dom_sf"/>
</dbReference>
<evidence type="ECO:0000313" key="21">
    <source>
        <dbReference type="Proteomes" id="UP001595711"/>
    </source>
</evidence>
<evidence type="ECO:0000256" key="12">
    <source>
        <dbReference type="ARBA" id="ARBA00023172"/>
    </source>
</evidence>
<name>A0ABV7VJ05_9PROT</name>
<dbReference type="InterPro" id="IPR006293">
    <property type="entry name" value="DNA_helicase_ATP-dep_RecQ_bac"/>
</dbReference>
<dbReference type="InterPro" id="IPR002121">
    <property type="entry name" value="HRDC_dom"/>
</dbReference>
<accession>A0ABV7VJ05</accession>
<dbReference type="EC" id="5.6.2.4" evidence="16"/>
<dbReference type="PROSITE" id="PS51192">
    <property type="entry name" value="HELICASE_ATP_BIND_1"/>
    <property type="match status" value="1"/>
</dbReference>
<dbReference type="PANTHER" id="PTHR13710">
    <property type="entry name" value="DNA HELICASE RECQ FAMILY MEMBER"/>
    <property type="match status" value="1"/>
</dbReference>
<dbReference type="SMART" id="SM00956">
    <property type="entry name" value="RQC"/>
    <property type="match status" value="1"/>
</dbReference>
<comment type="similarity">
    <text evidence="3">Belongs to the helicase family. RecQ subfamily.</text>
</comment>
<dbReference type="PROSITE" id="PS50967">
    <property type="entry name" value="HRDC"/>
    <property type="match status" value="1"/>
</dbReference>
<evidence type="ECO:0000259" key="18">
    <source>
        <dbReference type="PROSITE" id="PS51192"/>
    </source>
</evidence>
<dbReference type="InterPro" id="IPR001650">
    <property type="entry name" value="Helicase_C-like"/>
</dbReference>
<comment type="cofactor">
    <cofactor evidence="2">
        <name>Zn(2+)</name>
        <dbReference type="ChEBI" id="CHEBI:29105"/>
    </cofactor>
</comment>
<dbReference type="Gene3D" id="1.10.150.80">
    <property type="entry name" value="HRDC domain"/>
    <property type="match status" value="1"/>
</dbReference>
<dbReference type="RefSeq" id="WP_379729017.1">
    <property type="nucleotide sequence ID" value="NZ_JBHRYJ010000004.1"/>
</dbReference>
<keyword evidence="12" id="KW-0233">DNA recombination</keyword>
<evidence type="ECO:0000256" key="6">
    <source>
        <dbReference type="ARBA" id="ARBA00022763"/>
    </source>
</evidence>
<protein>
    <recommendedName>
        <fullName evidence="16">DNA helicase RecQ</fullName>
        <ecNumber evidence="16">5.6.2.4</ecNumber>
    </recommendedName>
</protein>
<dbReference type="CDD" id="cd17920">
    <property type="entry name" value="DEXHc_RecQ"/>
    <property type="match status" value="1"/>
</dbReference>
<dbReference type="GO" id="GO:0004386">
    <property type="term" value="F:helicase activity"/>
    <property type="evidence" value="ECO:0007669"/>
    <property type="project" value="UniProtKB-KW"/>
</dbReference>
<dbReference type="Pfam" id="PF00271">
    <property type="entry name" value="Helicase_C"/>
    <property type="match status" value="1"/>
</dbReference>
<dbReference type="NCBIfam" id="TIGR00614">
    <property type="entry name" value="recQ_fam"/>
    <property type="match status" value="1"/>
</dbReference>
<comment type="cofactor">
    <cofactor evidence="1">
        <name>Mg(2+)</name>
        <dbReference type="ChEBI" id="CHEBI:18420"/>
    </cofactor>
</comment>
<dbReference type="InterPro" id="IPR010997">
    <property type="entry name" value="HRDC-like_sf"/>
</dbReference>
<dbReference type="NCBIfam" id="TIGR01389">
    <property type="entry name" value="recQ"/>
    <property type="match status" value="1"/>
</dbReference>
<dbReference type="Pfam" id="PF00270">
    <property type="entry name" value="DEAD"/>
    <property type="match status" value="1"/>
</dbReference>
<dbReference type="InterPro" id="IPR032284">
    <property type="entry name" value="RecQ_Zn-bd"/>
</dbReference>
<sequence>MSSESGAVSGESAALSDALAEARAALHSVFGFDSFRAGQAEIVQCLLGGADVLAVMPTGSGKSLCYQLPAILTGGLTVVVSPLIALMRDQVRQLQGLGVNAAALNSANSEDDNTRIHRDLRDGSLRLLYVAPERLVRDGTVAMLKRHGVGLLAIDEAHCVSQWGHDFRPEYLALGQVRAELGHPPTIALTATADAPTRADIVAKLFGDSDPRLFIRSFDRPNLHLMMQPKASAKQQIGRFIAARRGLNGIVYCSSRKRTEELAAGLAGMGHNALPYHAGLDQSVRNANQDTFLREDGVVMVATVAFGMGIDKPDVRYVCHADLPANVEAYYQEIGRAGRDGLPAETLTLYGLDDMRLRRLQIEQGEASEDRKRIERQRFNALVALCESPRCRRQTLLAYFGEESGPCGHCDLCQDDVARFDATVEAQKAMSAMARTGQRFGTEHLVQILLGNATDAILRLEHDRLPTFGVGKDRDAHAWRSIFRQLYGAGLIDLDIAGHGGWFITDQGRAVLKGQATVELRVESLTGGRAKDRRRGAGAAAVAEAALSAGDQTLLAALKDLRRKLATELQQPAYLVFSDRTLIELAIKRPQNLYRMADIHGIGQAKLDRFGDAFLDVVLAHDAPDRQAPGRDAAD</sequence>
<evidence type="ECO:0000259" key="19">
    <source>
        <dbReference type="PROSITE" id="PS51194"/>
    </source>
</evidence>
<evidence type="ECO:0000256" key="8">
    <source>
        <dbReference type="ARBA" id="ARBA00022806"/>
    </source>
</evidence>
<feature type="domain" description="Helicase C-terminal" evidence="19">
    <location>
        <begin position="236"/>
        <end position="380"/>
    </location>
</feature>
<dbReference type="SMART" id="SM00487">
    <property type="entry name" value="DEXDc"/>
    <property type="match status" value="1"/>
</dbReference>
<evidence type="ECO:0000259" key="17">
    <source>
        <dbReference type="PROSITE" id="PS50967"/>
    </source>
</evidence>
<feature type="domain" description="HRDC" evidence="17">
    <location>
        <begin position="548"/>
        <end position="628"/>
    </location>
</feature>
<keyword evidence="13" id="KW-0234">DNA repair</keyword>
<dbReference type="SMART" id="SM00341">
    <property type="entry name" value="HRDC"/>
    <property type="match status" value="1"/>
</dbReference>
<keyword evidence="14" id="KW-0413">Isomerase</keyword>
<comment type="catalytic activity">
    <reaction evidence="15">
        <text>Couples ATP hydrolysis with the unwinding of duplex DNA by translocating in the 3'-5' direction.</text>
        <dbReference type="EC" id="5.6.2.4"/>
    </reaction>
</comment>
<keyword evidence="7" id="KW-0378">Hydrolase</keyword>
<evidence type="ECO:0000256" key="4">
    <source>
        <dbReference type="ARBA" id="ARBA00022723"/>
    </source>
</evidence>
<keyword evidence="5" id="KW-0547">Nucleotide-binding</keyword>
<keyword evidence="8 20" id="KW-0347">Helicase</keyword>
<dbReference type="InterPro" id="IPR014001">
    <property type="entry name" value="Helicase_ATP-bd"/>
</dbReference>
<dbReference type="SUPFAM" id="SSF47819">
    <property type="entry name" value="HRDC-like"/>
    <property type="match status" value="1"/>
</dbReference>
<dbReference type="PANTHER" id="PTHR13710:SF105">
    <property type="entry name" value="ATP-DEPENDENT DNA HELICASE Q1"/>
    <property type="match status" value="1"/>
</dbReference>
<evidence type="ECO:0000256" key="15">
    <source>
        <dbReference type="ARBA" id="ARBA00034617"/>
    </source>
</evidence>
<keyword evidence="6" id="KW-0227">DNA damage</keyword>
<evidence type="ECO:0000256" key="10">
    <source>
        <dbReference type="ARBA" id="ARBA00022840"/>
    </source>
</evidence>
<dbReference type="InterPro" id="IPR011545">
    <property type="entry name" value="DEAD/DEAH_box_helicase_dom"/>
</dbReference>
<evidence type="ECO:0000256" key="14">
    <source>
        <dbReference type="ARBA" id="ARBA00023235"/>
    </source>
</evidence>
<comment type="caution">
    <text evidence="20">The sequence shown here is derived from an EMBL/GenBank/DDBJ whole genome shotgun (WGS) entry which is preliminary data.</text>
</comment>
<dbReference type="SMART" id="SM00490">
    <property type="entry name" value="HELICc"/>
    <property type="match status" value="1"/>
</dbReference>
<evidence type="ECO:0000256" key="1">
    <source>
        <dbReference type="ARBA" id="ARBA00001946"/>
    </source>
</evidence>
<evidence type="ECO:0000256" key="13">
    <source>
        <dbReference type="ARBA" id="ARBA00023204"/>
    </source>
</evidence>
<dbReference type="EMBL" id="JBHRYJ010000004">
    <property type="protein sequence ID" value="MFC3677474.1"/>
    <property type="molecule type" value="Genomic_DNA"/>
</dbReference>
<feature type="domain" description="Helicase ATP-binding" evidence="18">
    <location>
        <begin position="43"/>
        <end position="211"/>
    </location>
</feature>
<evidence type="ECO:0000256" key="9">
    <source>
        <dbReference type="ARBA" id="ARBA00022833"/>
    </source>
</evidence>
<evidence type="ECO:0000313" key="20">
    <source>
        <dbReference type="EMBL" id="MFC3677474.1"/>
    </source>
</evidence>
<dbReference type="InterPro" id="IPR036388">
    <property type="entry name" value="WH-like_DNA-bd_sf"/>
</dbReference>
<keyword evidence="10" id="KW-0067">ATP-binding</keyword>
<evidence type="ECO:0000256" key="7">
    <source>
        <dbReference type="ARBA" id="ARBA00022801"/>
    </source>
</evidence>
<dbReference type="Proteomes" id="UP001595711">
    <property type="component" value="Unassembled WGS sequence"/>
</dbReference>
<evidence type="ECO:0000256" key="16">
    <source>
        <dbReference type="NCBIfam" id="TIGR01389"/>
    </source>
</evidence>